<feature type="domain" description="HNH nuclease" evidence="1">
    <location>
        <begin position="53"/>
        <end position="98"/>
    </location>
</feature>
<organism evidence="3">
    <name type="scientific">Cladocopium goreaui</name>
    <dbReference type="NCBI Taxonomy" id="2562237"/>
    <lineage>
        <taxon>Eukaryota</taxon>
        <taxon>Sar</taxon>
        <taxon>Alveolata</taxon>
        <taxon>Dinophyceae</taxon>
        <taxon>Suessiales</taxon>
        <taxon>Symbiodiniaceae</taxon>
        <taxon>Cladocopium</taxon>
    </lineage>
</organism>
<accession>A0A9P1DLZ2</accession>
<keyword evidence="4" id="KW-0540">Nuclease</keyword>
<keyword evidence="4" id="KW-0378">Hydrolase</keyword>
<dbReference type="EMBL" id="CAMXCT030005002">
    <property type="protein sequence ID" value="CAL4798400.1"/>
    <property type="molecule type" value="Genomic_DNA"/>
</dbReference>
<dbReference type="EMBL" id="CAMXCT020005002">
    <property type="protein sequence ID" value="CAL1164463.1"/>
    <property type="molecule type" value="Genomic_DNA"/>
</dbReference>
<evidence type="ECO:0000259" key="2">
    <source>
        <dbReference type="Pfam" id="PF22083"/>
    </source>
</evidence>
<dbReference type="GO" id="GO:0004519">
    <property type="term" value="F:endonuclease activity"/>
    <property type="evidence" value="ECO:0007669"/>
    <property type="project" value="UniProtKB-KW"/>
</dbReference>
<evidence type="ECO:0000313" key="3">
    <source>
        <dbReference type="EMBL" id="CAI4011088.1"/>
    </source>
</evidence>
<dbReference type="InterPro" id="IPR036388">
    <property type="entry name" value="WH-like_DNA-bd_sf"/>
</dbReference>
<reference evidence="4 5" key="2">
    <citation type="submission" date="2024-05" db="EMBL/GenBank/DDBJ databases">
        <authorList>
            <person name="Chen Y."/>
            <person name="Shah S."/>
            <person name="Dougan E. K."/>
            <person name="Thang M."/>
            <person name="Chan C."/>
        </authorList>
    </citation>
    <scope>NUCLEOTIDE SEQUENCE [LARGE SCALE GENOMIC DNA]</scope>
</reference>
<feature type="domain" description="DNA endonuclease I-HmuI-like NUMOD-like" evidence="2">
    <location>
        <begin position="126"/>
        <end position="163"/>
    </location>
</feature>
<sequence>MISLGTGKAVPGRKVSSLGRIKSKSGHISFGHHRKDGYRSTIVTVSSQLHQERVHRLVAYAFLGPPPAPEHTQINHRDMNKSNNAVGNLEYVTPRQNNLHRVANLKGPNSLWKPVLGRAYASQEKWRHFPSIKEAAQTLGLHASKVGMCARGRQKRTGGYEFRFANAGETAEAKSLPGEEWRDVDLEAHLRERGMRSPD</sequence>
<dbReference type="InterPro" id="IPR003615">
    <property type="entry name" value="HNH_nuc"/>
</dbReference>
<dbReference type="InterPro" id="IPR044925">
    <property type="entry name" value="His-Me_finger_sf"/>
</dbReference>
<dbReference type="Proteomes" id="UP001152797">
    <property type="component" value="Unassembled WGS sequence"/>
</dbReference>
<dbReference type="OrthoDB" id="447635at2759"/>
<gene>
    <name evidence="3" type="ORF">C1SCF055_LOCUS36284</name>
</gene>
<keyword evidence="5" id="KW-1185">Reference proteome</keyword>
<reference evidence="3" key="1">
    <citation type="submission" date="2022-10" db="EMBL/GenBank/DDBJ databases">
        <authorList>
            <person name="Chen Y."/>
            <person name="Dougan E. K."/>
            <person name="Chan C."/>
            <person name="Rhodes N."/>
            <person name="Thang M."/>
        </authorList>
    </citation>
    <scope>NUCLEOTIDE SEQUENCE</scope>
</reference>
<name>A0A9P1DLZ2_9DINO</name>
<dbReference type="Pfam" id="PF22083">
    <property type="entry name" value="I-HmuI_NUMOD-like"/>
    <property type="match status" value="1"/>
</dbReference>
<dbReference type="SUPFAM" id="SSF54060">
    <property type="entry name" value="His-Me finger endonucleases"/>
    <property type="match status" value="1"/>
</dbReference>
<proteinExistence type="predicted"/>
<dbReference type="AlphaFoldDB" id="A0A9P1DLZ2"/>
<dbReference type="EMBL" id="CAMXCT010005002">
    <property type="protein sequence ID" value="CAI4011088.1"/>
    <property type="molecule type" value="Genomic_DNA"/>
</dbReference>
<evidence type="ECO:0000259" key="1">
    <source>
        <dbReference type="Pfam" id="PF13392"/>
    </source>
</evidence>
<dbReference type="Gene3D" id="3.90.75.20">
    <property type="match status" value="1"/>
</dbReference>
<dbReference type="Gene3D" id="1.10.10.10">
    <property type="entry name" value="Winged helix-like DNA-binding domain superfamily/Winged helix DNA-binding domain"/>
    <property type="match status" value="1"/>
</dbReference>
<dbReference type="SUPFAM" id="SSF64496">
    <property type="entry name" value="DNA-binding domain of intron-encoded endonucleases"/>
    <property type="match status" value="1"/>
</dbReference>
<dbReference type="Pfam" id="PF13392">
    <property type="entry name" value="HNH_3"/>
    <property type="match status" value="1"/>
</dbReference>
<protein>
    <submittedName>
        <fullName evidence="4">Uncharacterized HNH endonuclease L247</fullName>
    </submittedName>
</protein>
<comment type="caution">
    <text evidence="3">The sequence shown here is derived from an EMBL/GenBank/DDBJ whole genome shotgun (WGS) entry which is preliminary data.</text>
</comment>
<evidence type="ECO:0000313" key="4">
    <source>
        <dbReference type="EMBL" id="CAL4798400.1"/>
    </source>
</evidence>
<keyword evidence="4" id="KW-0255">Endonuclease</keyword>
<evidence type="ECO:0000313" key="5">
    <source>
        <dbReference type="Proteomes" id="UP001152797"/>
    </source>
</evidence>
<dbReference type="InterPro" id="IPR054307">
    <property type="entry name" value="I-HmuI_NUMOD-like"/>
</dbReference>